<dbReference type="NCBIfam" id="TIGR01733">
    <property type="entry name" value="AA-adenyl-dom"/>
    <property type="match status" value="3"/>
</dbReference>
<dbReference type="InterPro" id="IPR009081">
    <property type="entry name" value="PP-bd_ACP"/>
</dbReference>
<evidence type="ECO:0000313" key="7">
    <source>
        <dbReference type="EMBL" id="QBD82929.1"/>
    </source>
</evidence>
<evidence type="ECO:0000259" key="6">
    <source>
        <dbReference type="PROSITE" id="PS50075"/>
    </source>
</evidence>
<dbReference type="FunFam" id="3.40.50.980:FF:000001">
    <property type="entry name" value="Non-ribosomal peptide synthetase"/>
    <property type="match status" value="2"/>
</dbReference>
<dbReference type="FunFam" id="3.40.50.12780:FF:000012">
    <property type="entry name" value="Non-ribosomal peptide synthetase"/>
    <property type="match status" value="3"/>
</dbReference>
<dbReference type="NCBIfam" id="NF003417">
    <property type="entry name" value="PRK04813.1"/>
    <property type="match status" value="3"/>
</dbReference>
<dbReference type="CDD" id="cd05930">
    <property type="entry name" value="A_NRPS"/>
    <property type="match status" value="1"/>
</dbReference>
<proteinExistence type="inferred from homology"/>
<dbReference type="SMART" id="SM00823">
    <property type="entry name" value="PKS_PP"/>
    <property type="match status" value="3"/>
</dbReference>
<dbReference type="InterPro" id="IPR000873">
    <property type="entry name" value="AMP-dep_synth/lig_dom"/>
</dbReference>
<dbReference type="InterPro" id="IPR010071">
    <property type="entry name" value="AA_adenyl_dom"/>
</dbReference>
<evidence type="ECO:0000313" key="8">
    <source>
        <dbReference type="Proteomes" id="UP000290365"/>
    </source>
</evidence>
<dbReference type="GO" id="GO:0031177">
    <property type="term" value="F:phosphopantetheine binding"/>
    <property type="evidence" value="ECO:0007669"/>
    <property type="project" value="InterPro"/>
</dbReference>
<accession>A0A4P6K3Z9</accession>
<dbReference type="InterPro" id="IPR006162">
    <property type="entry name" value="Ppantetheine_attach_site"/>
</dbReference>
<dbReference type="Gene3D" id="1.10.1200.10">
    <property type="entry name" value="ACP-like"/>
    <property type="match status" value="3"/>
</dbReference>
<evidence type="ECO:0000256" key="2">
    <source>
        <dbReference type="ARBA" id="ARBA00006432"/>
    </source>
</evidence>
<dbReference type="Pfam" id="PF00501">
    <property type="entry name" value="AMP-binding"/>
    <property type="match status" value="3"/>
</dbReference>
<dbReference type="GO" id="GO:0008610">
    <property type="term" value="P:lipid biosynthetic process"/>
    <property type="evidence" value="ECO:0007669"/>
    <property type="project" value="UniProtKB-ARBA"/>
</dbReference>
<dbReference type="GO" id="GO:0016874">
    <property type="term" value="F:ligase activity"/>
    <property type="evidence" value="ECO:0007669"/>
    <property type="project" value="UniProtKB-KW"/>
</dbReference>
<dbReference type="Pfam" id="PF00668">
    <property type="entry name" value="Condensation"/>
    <property type="match status" value="3"/>
</dbReference>
<dbReference type="SUPFAM" id="SSF56801">
    <property type="entry name" value="Acetyl-CoA synthetase-like"/>
    <property type="match status" value="3"/>
</dbReference>
<dbReference type="Gene3D" id="3.40.50.12780">
    <property type="entry name" value="N-terminal domain of ligase-like"/>
    <property type="match status" value="1"/>
</dbReference>
<dbReference type="PANTHER" id="PTHR45527:SF1">
    <property type="entry name" value="FATTY ACID SYNTHASE"/>
    <property type="match status" value="1"/>
</dbReference>
<dbReference type="FunFam" id="3.30.559.30:FF:000001">
    <property type="entry name" value="Non-ribosomal peptide synthetase"/>
    <property type="match status" value="1"/>
</dbReference>
<dbReference type="FunFam" id="1.10.1200.10:FF:000005">
    <property type="entry name" value="Nonribosomal peptide synthetase 1"/>
    <property type="match status" value="2"/>
</dbReference>
<dbReference type="GO" id="GO:0072330">
    <property type="term" value="P:monocarboxylic acid biosynthetic process"/>
    <property type="evidence" value="ECO:0007669"/>
    <property type="project" value="UniProtKB-ARBA"/>
</dbReference>
<dbReference type="FunFam" id="3.30.559.10:FF:000012">
    <property type="entry name" value="Non-ribosomal peptide synthetase"/>
    <property type="match status" value="1"/>
</dbReference>
<dbReference type="CDD" id="cd19543">
    <property type="entry name" value="DCL_NRPS"/>
    <property type="match status" value="1"/>
</dbReference>
<dbReference type="InterPro" id="IPR045851">
    <property type="entry name" value="AMP-bd_C_sf"/>
</dbReference>
<dbReference type="Proteomes" id="UP000290365">
    <property type="component" value="Chromosome"/>
</dbReference>
<dbReference type="InterPro" id="IPR001242">
    <property type="entry name" value="Condensation_dom"/>
</dbReference>
<keyword evidence="3" id="KW-0596">Phosphopantetheine</keyword>
<feature type="domain" description="Carrier" evidence="6">
    <location>
        <begin position="1008"/>
        <end position="1083"/>
    </location>
</feature>
<dbReference type="InterPro" id="IPR025110">
    <property type="entry name" value="AMP-bd_C"/>
</dbReference>
<dbReference type="GO" id="GO:0044550">
    <property type="term" value="P:secondary metabolite biosynthetic process"/>
    <property type="evidence" value="ECO:0007669"/>
    <property type="project" value="UniProtKB-ARBA"/>
</dbReference>
<keyword evidence="8" id="KW-1185">Reference proteome</keyword>
<dbReference type="PANTHER" id="PTHR45527">
    <property type="entry name" value="NONRIBOSOMAL PEPTIDE SYNTHETASE"/>
    <property type="match status" value="1"/>
</dbReference>
<dbReference type="FunFam" id="2.30.38.10:FF:000001">
    <property type="entry name" value="Non-ribosomal peptide synthetase PvdI"/>
    <property type="match status" value="3"/>
</dbReference>
<dbReference type="CDD" id="cd19531">
    <property type="entry name" value="LCL_NRPS-like"/>
    <property type="match status" value="2"/>
</dbReference>
<dbReference type="Pfam" id="PF00550">
    <property type="entry name" value="PP-binding"/>
    <property type="match status" value="3"/>
</dbReference>
<evidence type="ECO:0000256" key="4">
    <source>
        <dbReference type="ARBA" id="ARBA00022553"/>
    </source>
</evidence>
<dbReference type="FunFam" id="3.40.50.980:FF:000002">
    <property type="entry name" value="Enterobactin synthetase component F"/>
    <property type="match status" value="1"/>
</dbReference>
<dbReference type="EMBL" id="CP035758">
    <property type="protein sequence ID" value="QBD82929.1"/>
    <property type="molecule type" value="Genomic_DNA"/>
</dbReference>
<evidence type="ECO:0000256" key="3">
    <source>
        <dbReference type="ARBA" id="ARBA00022450"/>
    </source>
</evidence>
<evidence type="ECO:0000256" key="5">
    <source>
        <dbReference type="ARBA" id="ARBA00022598"/>
    </source>
</evidence>
<dbReference type="Gene3D" id="2.30.38.10">
    <property type="entry name" value="Luciferase, Domain 3"/>
    <property type="match status" value="2"/>
</dbReference>
<dbReference type="PROSITE" id="PS50075">
    <property type="entry name" value="CARRIER"/>
    <property type="match status" value="3"/>
</dbReference>
<dbReference type="InterPro" id="IPR023213">
    <property type="entry name" value="CAT-like_dom_sf"/>
</dbReference>
<dbReference type="PROSITE" id="PS00012">
    <property type="entry name" value="PHOSPHOPANTETHEINE"/>
    <property type="match status" value="2"/>
</dbReference>
<dbReference type="InterPro" id="IPR036736">
    <property type="entry name" value="ACP-like_sf"/>
</dbReference>
<organism evidence="7 8">
    <name type="scientific">Ktedonosporobacter rubrisoli</name>
    <dbReference type="NCBI Taxonomy" id="2509675"/>
    <lineage>
        <taxon>Bacteria</taxon>
        <taxon>Bacillati</taxon>
        <taxon>Chloroflexota</taxon>
        <taxon>Ktedonobacteria</taxon>
        <taxon>Ktedonobacterales</taxon>
        <taxon>Ktedonosporobacteraceae</taxon>
        <taxon>Ktedonosporobacter</taxon>
    </lineage>
</organism>
<dbReference type="FunFam" id="3.30.300.30:FF:000010">
    <property type="entry name" value="Enterobactin synthetase component F"/>
    <property type="match status" value="2"/>
</dbReference>
<dbReference type="GO" id="GO:0005829">
    <property type="term" value="C:cytosol"/>
    <property type="evidence" value="ECO:0007669"/>
    <property type="project" value="TreeGrafter"/>
</dbReference>
<dbReference type="Gene3D" id="3.30.559.30">
    <property type="entry name" value="Nonribosomal peptide synthetase, condensation domain"/>
    <property type="match status" value="3"/>
</dbReference>
<comment type="cofactor">
    <cofactor evidence="1">
        <name>pantetheine 4'-phosphate</name>
        <dbReference type="ChEBI" id="CHEBI:47942"/>
    </cofactor>
</comment>
<evidence type="ECO:0000256" key="1">
    <source>
        <dbReference type="ARBA" id="ARBA00001957"/>
    </source>
</evidence>
<dbReference type="SUPFAM" id="SSF47336">
    <property type="entry name" value="ACP-like"/>
    <property type="match status" value="3"/>
</dbReference>
<dbReference type="FunFam" id="1.10.1200.10:FF:000016">
    <property type="entry name" value="Non-ribosomal peptide synthase"/>
    <property type="match status" value="1"/>
</dbReference>
<dbReference type="InterPro" id="IPR020806">
    <property type="entry name" value="PKS_PP-bd"/>
</dbReference>
<dbReference type="InterPro" id="IPR042099">
    <property type="entry name" value="ANL_N_sf"/>
</dbReference>
<dbReference type="CDD" id="cd17646">
    <property type="entry name" value="A_NRPS_AB3403-like"/>
    <property type="match status" value="1"/>
</dbReference>
<gene>
    <name evidence="7" type="ORF">EPA93_46000</name>
</gene>
<dbReference type="KEGG" id="kbs:EPA93_46000"/>
<feature type="domain" description="Carrier" evidence="6">
    <location>
        <begin position="3138"/>
        <end position="3213"/>
    </location>
</feature>
<name>A0A4P6K3Z9_KTERU</name>
<reference evidence="7 8" key="1">
    <citation type="submission" date="2019-01" db="EMBL/GenBank/DDBJ databases">
        <title>Ktedonosporobacter rubrisoli SCAWS-G2.</title>
        <authorList>
            <person name="Huang Y."/>
            <person name="Yan B."/>
        </authorList>
    </citation>
    <scope>NUCLEOTIDE SEQUENCE [LARGE SCALE GENOMIC DNA]</scope>
    <source>
        <strain evidence="7 8">SCAWS-G2</strain>
    </source>
</reference>
<dbReference type="OrthoDB" id="51171at2"/>
<dbReference type="GO" id="GO:0043041">
    <property type="term" value="P:amino acid activation for nonribosomal peptide biosynthetic process"/>
    <property type="evidence" value="ECO:0007669"/>
    <property type="project" value="TreeGrafter"/>
</dbReference>
<keyword evidence="5" id="KW-0436">Ligase</keyword>
<sequence>MVEEQIEDMYELSPMQRGMLFHTLYTPNTGIYIEQALYSLRGDLNEALLQRAWQSILRRHAVLRTAFVWEGLDEPIQAVYQKVLLPWQIVDRSNLSSAELERSLEELLATDRSRGFDVGQAPLLRIVLIRLSRRESYMLFTYHHLLLDGWSLAAILHEVLGTYEAYTQGQEPVLIARRPYRDYLAWLREQDITAAETFWKTYLQGFTIPTPLMIERQSESRQRGPVAPRLLTDDTEPDVISSRQRLHLSGGRPVTLQGFVLSEGKTEALRRFARQHHLTVNTLIQGAWSLLLSRYSGNTDVVFGATVTGRPVTLPGAENMIGLFINALPVRVQIVENLSLIPWLADIQVQQVEMRQYEYSPLVQIQGWSDVPRDQPLFESLVVFENYPLKASEAQEAPDELEVRALQMLEQTNYPLVVVVGPWKALEIHLGYEIDSFSAAAIARMLGHLRLLLEAFLTHPEQQLAEYSLLTREEQQRVLLEWNRTSVDLPAYDSWPYLFHEQVRRTPQALALSCGAQQFSYEELERQANRIAHYLHRKGVGLETRVALCMDHSPELFIGLLGILKAGAAYIPLDPAYPQARLALLSNDAQFSVVLTREKFRPLFAGCAAQIVCLDTERDSILCEPAEPVASFIRADNAAYMIYTSGSTGTPKGVICTHRALLNHSLACARSYKLRANDRVLQFASLSFDVLLEECLPSWSMGAAVIVRPEAFPPTPADFSTFIKDQRLSVLNIPSSYWHEWVADLVRTQTELPATLRAVIVGSERVLPAYVNNWRRLVGERVLLYNAYGLTETTVTALLSYASQDLLNGQVVPVGHPIDNVEAYILDERMQPVAIGLVGELYIGGVALARGYFQRSDLTAERFVPHPFKAQPGARLYRTGDRARYLASGEIEILGRLDMQVKLRGFRIEPAEIEAAMIQYPGVRECVVTVREDKGTPQLIAYIVAQEQDPRFKARLQVYAQEKLPAYMVPAAFVILSSLPYTPSGKINIRGLPAPEREKTQELEAYNVPRTPLEEVLASIWMAVLHLESVGRNDHFFRLGGHSLQATQVVARLREILQLELPVRAIYEAPSIARLAIRIEQLRKQGKEVAVPPLRHMERQAALPLSFAQERLWFLDQLQPDAPIYTISLALNLNGSLDRLALERALNRLIERHEPLRTVITAHDGVPVQHIVAHLELELPYADLAREASPLERESMAYRLIQEEVRRPFNLEQGPLVRARLFCPGKDKHIFLFMLHHIIADGWSIDILLQDLSALYSAEKEQTLAKLPAQDFQYADYVLWQREWLAGERLAEQQAYWSQQLLGAPPTLDLPTDRPRPTIQTYRGSVLSFAFTPSLSLGVREISQEEGVTPFMVLLAALHVLFARYTGSYDMVIGTPTAGRVRQETEQMVGLFLNTLPLRIRSSSELSFRALLGLVREVAIDAYMHQDIPFEKLVEVLQPERSQSHSPIFQVLFVFQNTPQKNAHWPDLQTQIVEIGSHTARFDLTIEMRETEQGIQGAIEYNTDLFERSSIARLVSHLQMLLGEAVTHPDLWLIDLPLLTDAERNRVLVAWNETHVEHTSVHCLHKLVEAQAARTPDAIAVSFEQMQLSYQQLNARANQLAGLLRTKGVGAEVPVGICLPRSLDLIVGILAVLKAGGAYVPLDPSYPMLRLADLLQDTNAPVILTSEEVSHVLPQGPSQTLFLAALYAQMASFSEEDPDWEVHPDQLAYIIYTSGSTGRPKGAMNTHRGICNRLLWMQQSHGLAPEDSVVQKTPLSFDVSLWEFFWPLCAGARLVIAIPEGHRDTDYLTKLVHEEAITTIHFVPSMLQAFLQEPRVVAQCQSIRQIICSGEALGPELRDRCLDLLGEHACLYNLYGPTETAVEVSVWQCTLARQEAIVPIGTPIDNIQLYVLDDYLQPVPVGVGGELYIGGVGVGRGYWRRGEMTAERFLPDPFSQQFGARLYRTGDRARWRGDGAIEYLGRVDEQVKLRGFRIELGEIENVLALHPLVQANCVIVREDTPGRQNLVAYVVPAAQDPSLTAELKDFLHARLPVYMVPALYEYIEALPLTQSGKLDRRALPKPKERAATGQDSVGTLSQIEELLTSIWSGMLQVEHISIHDNFFEIGGHSLLATRVISRIREIFRIEIPLRVLFEAPTIAELAQKIEEIRQEGTPDVGMSPVYRNQPRPAQIPLSFAQERLWFLSELEPKSPAYNIPFALRLRGQLRISALEASFNALVERHEILRTALKTQEGMPFQVISPEFTFNIPVITLEATTSEGQEHEIYALAMEEARSPFDFTRSTLVRVKLLRRNQYEHILLLTLHHCIADAWSIGILAQELSELYNATLEEREAQLPALALQYADYALWQREWLQGTVLEQQLAYWRSLLGDAPLVLELPLDYPRPALQVLEGAGCAINLSEALTGRLKSISVKEGVTLFMTLLAAFQVLLLRYTGQEDLIIGTPVAGRTRHDTEDLIGCFVNTLPLRVSLAGDPSFGALLARVRESCLESFRHQELPFERIVEAVQPARSMSHHPLFQVMFSLQNAPAGDLHLAGLNVEALTLSNPTTKFDLTLVLAEAPEGLNGILEYNTHLFARSTIENIARHFVSLLEEIALAVDKPVSSYALMTKEEQQSLLEEARGPDNQLAAECSLPRLISRQARRSPEAVAVVAGKQQLTYAELEQRSNQLARTLRRHGIRMESRVALCMERSLDLLPALLGVLKAGGVYVPLDPGLPEERLQFQVHDAQVEVLITQKHLSSRFAALQCSKLYIDEPEADWRTTSEEPLADLLRAEQLAYLIYTSGSTGQPKAVMVTHAGLANYLMSAAEMYCVAEGNGVPLHSSISFDLAVTSLFTPLLVGQRVILLAEKPSIEVLSEALAQQQNWSLLKLTPGHLIALANLLSREQLAASTGVLVVGGEALRSEQLVSWREAAPHIKLYNEYGPTETVVGCCVYGLPLNQLPQGAIPIGRPLANTQLYVLDRQGNLLPPGAIGELYIGGVGVARGYQNRADLTAERFVPDPYSGNPGARLYKTGDVVRRLPDGNLLYLGRNDQQVKIRGYRVELGEIESLLLRHPAIQEALVCTRANTADEHLLVAYCVPTAHKTVSSQEIQAYLRDYLPDYMLPATYISLEALPLTPGGKIDQQALPAPIFVENAQYEAPATYVEEVLATSWSQVLHRERIGRHDNFFALGGQSLLATQIISHVRKLLQVEIPLRLLFENPTIASLADAIVQLTFAETESAELQQMLAQLDELEAE</sequence>
<protein>
    <submittedName>
        <fullName evidence="7">Amino acid adenylation domain-containing protein</fullName>
    </submittedName>
</protein>
<feature type="domain" description="Carrier" evidence="6">
    <location>
        <begin position="2074"/>
        <end position="2149"/>
    </location>
</feature>
<dbReference type="SUPFAM" id="SSF52777">
    <property type="entry name" value="CoA-dependent acyltransferases"/>
    <property type="match status" value="6"/>
</dbReference>
<dbReference type="Pfam" id="PF13193">
    <property type="entry name" value="AMP-binding_C"/>
    <property type="match status" value="3"/>
</dbReference>
<dbReference type="Gene3D" id="3.30.300.30">
    <property type="match status" value="3"/>
</dbReference>
<dbReference type="RefSeq" id="WP_129893998.1">
    <property type="nucleotide sequence ID" value="NZ_CP035758.1"/>
</dbReference>
<comment type="similarity">
    <text evidence="2">Belongs to the ATP-dependent AMP-binding enzyme family.</text>
</comment>
<keyword evidence="4" id="KW-0597">Phosphoprotein</keyword>
<dbReference type="Gene3D" id="3.30.559.10">
    <property type="entry name" value="Chloramphenicol acetyltransferase-like domain"/>
    <property type="match status" value="3"/>
</dbReference>
<dbReference type="InterPro" id="IPR020845">
    <property type="entry name" value="AMP-binding_CS"/>
</dbReference>
<dbReference type="Gene3D" id="3.40.50.980">
    <property type="match status" value="4"/>
</dbReference>
<dbReference type="PROSITE" id="PS00455">
    <property type="entry name" value="AMP_BINDING"/>
    <property type="match status" value="3"/>
</dbReference>